<dbReference type="InterPro" id="IPR008258">
    <property type="entry name" value="Transglycosylase_SLT_dom_1"/>
</dbReference>
<evidence type="ECO:0000259" key="2">
    <source>
        <dbReference type="Pfam" id="PF01464"/>
    </source>
</evidence>
<accession>A0A1I1AGG1</accession>
<gene>
    <name evidence="3" type="ORF">SAMN05216249_1273</name>
</gene>
<dbReference type="RefSeq" id="WP_092874660.1">
    <property type="nucleotide sequence ID" value="NZ_FOJY01000027.1"/>
</dbReference>
<evidence type="ECO:0000313" key="3">
    <source>
        <dbReference type="EMBL" id="SFB37089.1"/>
    </source>
</evidence>
<protein>
    <submittedName>
        <fullName evidence="3">Transglycosylase SLT domain-containing protein</fullName>
    </submittedName>
</protein>
<evidence type="ECO:0000256" key="1">
    <source>
        <dbReference type="ARBA" id="ARBA00007734"/>
    </source>
</evidence>
<proteinExistence type="inferred from homology"/>
<feature type="domain" description="Transglycosylase SLT" evidence="2">
    <location>
        <begin position="44"/>
        <end position="152"/>
    </location>
</feature>
<dbReference type="InterPro" id="IPR000189">
    <property type="entry name" value="Transglyc_AS"/>
</dbReference>
<comment type="similarity">
    <text evidence="1">Belongs to the transglycosylase Slt family.</text>
</comment>
<keyword evidence="4" id="KW-1185">Reference proteome</keyword>
<dbReference type="PANTHER" id="PTHR37423:SF2">
    <property type="entry name" value="MEMBRANE-BOUND LYTIC MUREIN TRANSGLYCOSYLASE C"/>
    <property type="match status" value="1"/>
</dbReference>
<dbReference type="PROSITE" id="PS00922">
    <property type="entry name" value="TRANSGLYCOSYLASE"/>
    <property type="match status" value="1"/>
</dbReference>
<dbReference type="InterPro" id="IPR023346">
    <property type="entry name" value="Lysozyme-like_dom_sf"/>
</dbReference>
<sequence length="295" mass="31833">MDTVTQVNNIESGDQYLITANQTNNETTKEFSTYLESPASLDSIFEKASQTYGVSKDLLIAVAKAESNFNPNARSYCGAMGIMQLMPATASSLGVTNAYDPEQCIMGGAKLLAAHLAKYNGNVSYALAAYNAGGGNVDKYGGIPPFKETQNYVKKILGYLNEGVSAPNTTVSSSNNASNNNSASQVVVAYESASGYKVAEKAFDDGSKFEVDTIDEFEKLFSYEQYVEFLNAYFDKISSDIITDSDFNISDLASKLTEMASSLSKVSSDNNNSTATTTDYNIPIKYNNSNLKLIT</sequence>
<dbReference type="Gene3D" id="1.10.530.10">
    <property type="match status" value="1"/>
</dbReference>
<dbReference type="GO" id="GO:0000270">
    <property type="term" value="P:peptidoglycan metabolic process"/>
    <property type="evidence" value="ECO:0007669"/>
    <property type="project" value="InterPro"/>
</dbReference>
<dbReference type="EMBL" id="FOJY01000027">
    <property type="protein sequence ID" value="SFB37089.1"/>
    <property type="molecule type" value="Genomic_DNA"/>
</dbReference>
<dbReference type="GO" id="GO:0016020">
    <property type="term" value="C:membrane"/>
    <property type="evidence" value="ECO:0007669"/>
    <property type="project" value="InterPro"/>
</dbReference>
<dbReference type="PANTHER" id="PTHR37423">
    <property type="entry name" value="SOLUBLE LYTIC MUREIN TRANSGLYCOSYLASE-RELATED"/>
    <property type="match status" value="1"/>
</dbReference>
<organism evidence="3 4">
    <name type="scientific">Acetitomaculum ruminis DSM 5522</name>
    <dbReference type="NCBI Taxonomy" id="1120918"/>
    <lineage>
        <taxon>Bacteria</taxon>
        <taxon>Bacillati</taxon>
        <taxon>Bacillota</taxon>
        <taxon>Clostridia</taxon>
        <taxon>Lachnospirales</taxon>
        <taxon>Lachnospiraceae</taxon>
        <taxon>Acetitomaculum</taxon>
    </lineage>
</organism>
<evidence type="ECO:0000313" key="4">
    <source>
        <dbReference type="Proteomes" id="UP000198838"/>
    </source>
</evidence>
<dbReference type="STRING" id="1120918.SAMN05216249_1273"/>
<dbReference type="SUPFAM" id="SSF53955">
    <property type="entry name" value="Lysozyme-like"/>
    <property type="match status" value="1"/>
</dbReference>
<dbReference type="GO" id="GO:0008933">
    <property type="term" value="F:peptidoglycan lytic transglycosylase activity"/>
    <property type="evidence" value="ECO:0007669"/>
    <property type="project" value="InterPro"/>
</dbReference>
<dbReference type="CDD" id="cd00254">
    <property type="entry name" value="LT-like"/>
    <property type="match status" value="1"/>
</dbReference>
<dbReference type="OrthoDB" id="9815002at2"/>
<reference evidence="3 4" key="1">
    <citation type="submission" date="2016-10" db="EMBL/GenBank/DDBJ databases">
        <authorList>
            <person name="de Groot N.N."/>
        </authorList>
    </citation>
    <scope>NUCLEOTIDE SEQUENCE [LARGE SCALE GENOMIC DNA]</scope>
    <source>
        <strain evidence="3 4">DSM 5522</strain>
    </source>
</reference>
<name>A0A1I1AGG1_9FIRM</name>
<dbReference type="Proteomes" id="UP000198838">
    <property type="component" value="Unassembled WGS sequence"/>
</dbReference>
<dbReference type="AlphaFoldDB" id="A0A1I1AGG1"/>
<dbReference type="Pfam" id="PF01464">
    <property type="entry name" value="SLT"/>
    <property type="match status" value="1"/>
</dbReference>